<organism evidence="2">
    <name type="scientific">Ascaris suum</name>
    <name type="common">Pig roundworm</name>
    <name type="synonym">Ascaris lumbricoides</name>
    <dbReference type="NCBI Taxonomy" id="6253"/>
    <lineage>
        <taxon>Eukaryota</taxon>
        <taxon>Metazoa</taxon>
        <taxon>Ecdysozoa</taxon>
        <taxon>Nematoda</taxon>
        <taxon>Chromadorea</taxon>
        <taxon>Rhabditida</taxon>
        <taxon>Spirurina</taxon>
        <taxon>Ascaridomorpha</taxon>
        <taxon>Ascaridoidea</taxon>
        <taxon>Ascarididae</taxon>
        <taxon>Ascaris</taxon>
    </lineage>
</organism>
<sequence length="140" mass="15934">MWKYAAILAVVHHVRSMDARARHNTTLSYICILSIVDFVSMLPLPMTIIDFRCLDFGCLVHSHVNFFDYSSILAKFSAHLFLFASVLIAIALYVISIEESFAKSHNRICDVMCDIRLNLYSLMSDPNFCSVKGDCCTREI</sequence>
<keyword evidence="2" id="KW-0675">Receptor</keyword>
<evidence type="ECO:0000313" key="2">
    <source>
        <dbReference type="EMBL" id="ADY49077.1"/>
    </source>
</evidence>
<keyword evidence="1" id="KW-1133">Transmembrane helix</keyword>
<feature type="transmembrane region" description="Helical" evidence="1">
    <location>
        <begin position="26"/>
        <end position="51"/>
    </location>
</feature>
<proteinExistence type="evidence at transcript level"/>
<keyword evidence="1" id="KW-0812">Transmembrane</keyword>
<dbReference type="EMBL" id="JI213135">
    <property type="protein sequence ID" value="ADY49077.1"/>
    <property type="molecule type" value="mRNA"/>
</dbReference>
<accession>F1LG23</accession>
<dbReference type="AlphaFoldDB" id="F1LG23"/>
<protein>
    <submittedName>
        <fullName evidence="2">G-protein coupled receptor</fullName>
    </submittedName>
</protein>
<feature type="transmembrane region" description="Helical" evidence="1">
    <location>
        <begin position="72"/>
        <end position="95"/>
    </location>
</feature>
<evidence type="ECO:0000256" key="1">
    <source>
        <dbReference type="SAM" id="Phobius"/>
    </source>
</evidence>
<name>F1LG23_ASCSU</name>
<reference evidence="2" key="1">
    <citation type="journal article" date="2011" name="Genome Res.">
        <title>Deep small RNA sequencing from the nematode Ascaris reveals conservation, functional diversification, and novel developmental profiles.</title>
        <authorList>
            <person name="Wang J."/>
            <person name="Czech B."/>
            <person name="Crunk A."/>
            <person name="Wallace A."/>
            <person name="Mitreva M."/>
            <person name="Hannon G.J."/>
            <person name="Davis R.E."/>
        </authorList>
    </citation>
    <scope>NUCLEOTIDE SEQUENCE</scope>
</reference>
<keyword evidence="1" id="KW-0472">Membrane</keyword>